<dbReference type="AlphaFoldDB" id="A0A6M0IJ97"/>
<keyword evidence="3" id="KW-1185">Reference proteome</keyword>
<feature type="signal peptide" evidence="1">
    <location>
        <begin position="1"/>
        <end position="23"/>
    </location>
</feature>
<name>A0A6M0IJ97_9BACT</name>
<evidence type="ECO:0000256" key="1">
    <source>
        <dbReference type="SAM" id="SignalP"/>
    </source>
</evidence>
<comment type="caution">
    <text evidence="2">The sequence shown here is derived from an EMBL/GenBank/DDBJ whole genome shotgun (WGS) entry which is preliminary data.</text>
</comment>
<sequence>MRTTTRRAVWSMYGLCLVMLTYACRNEDAEPLKPFSFDALKNLHLPNAKVSAPPPVNVTPSTITESARASQLRAALASAQSGTVDGIIPQAAGDMANALSSTGATPTGFSSSFSPAVLSALTSTGALPAGLQGTVNALIASPSLQPYLIAYTFPQVNGQFVYPTTTSVVGPGTVSVIAPPIVVFPINYTGDACFKRANDAFDSAINNLENERKNQVATADATYSSAKSAAEGDVQGCLSGNLSKYSGLIATARQNLNATIGNLNGARLTIGDTNYNLLTALAYTIYSQQVQAYFNLQLADINTCSITSTLKVASAKFARDTDVNSINDAFNTTVKQAQVIALGLYDACHNQGSGS</sequence>
<dbReference type="Proteomes" id="UP000477386">
    <property type="component" value="Unassembled WGS sequence"/>
</dbReference>
<dbReference type="PROSITE" id="PS51257">
    <property type="entry name" value="PROKAR_LIPOPROTEIN"/>
    <property type="match status" value="1"/>
</dbReference>
<organism evidence="2 3">
    <name type="scientific">Spirosoma agri</name>
    <dbReference type="NCBI Taxonomy" id="1987381"/>
    <lineage>
        <taxon>Bacteria</taxon>
        <taxon>Pseudomonadati</taxon>
        <taxon>Bacteroidota</taxon>
        <taxon>Cytophagia</taxon>
        <taxon>Cytophagales</taxon>
        <taxon>Cytophagaceae</taxon>
        <taxon>Spirosoma</taxon>
    </lineage>
</organism>
<proteinExistence type="predicted"/>
<reference evidence="2 3" key="1">
    <citation type="submission" date="2020-02" db="EMBL/GenBank/DDBJ databases">
        <title>Draft genome sequence of two Spirosoma agri KCTC 52727 and Spirosoma terrae KCTC 52035.</title>
        <authorList>
            <person name="Rojas J."/>
            <person name="Ambika Manirajan B."/>
            <person name="Ratering S."/>
            <person name="Suarez C."/>
            <person name="Schnell S."/>
        </authorList>
    </citation>
    <scope>NUCLEOTIDE SEQUENCE [LARGE SCALE GENOMIC DNA]</scope>
    <source>
        <strain evidence="2 3">KCTC 52727</strain>
    </source>
</reference>
<dbReference type="EMBL" id="JAAGNZ010000001">
    <property type="protein sequence ID" value="NEU67451.1"/>
    <property type="molecule type" value="Genomic_DNA"/>
</dbReference>
<evidence type="ECO:0008006" key="4">
    <source>
        <dbReference type="Google" id="ProtNLM"/>
    </source>
</evidence>
<protein>
    <recommendedName>
        <fullName evidence="4">TolC family protein</fullName>
    </recommendedName>
</protein>
<accession>A0A6M0IJ97</accession>
<gene>
    <name evidence="2" type="ORF">GK091_11210</name>
</gene>
<evidence type="ECO:0000313" key="2">
    <source>
        <dbReference type="EMBL" id="NEU67451.1"/>
    </source>
</evidence>
<feature type="chain" id="PRO_5026858730" description="TolC family protein" evidence="1">
    <location>
        <begin position="24"/>
        <end position="355"/>
    </location>
</feature>
<evidence type="ECO:0000313" key="3">
    <source>
        <dbReference type="Proteomes" id="UP000477386"/>
    </source>
</evidence>
<dbReference type="RefSeq" id="WP_164037455.1">
    <property type="nucleotide sequence ID" value="NZ_JAAGNZ010000001.1"/>
</dbReference>
<keyword evidence="1" id="KW-0732">Signal</keyword>